<feature type="compositionally biased region" description="Basic residues" evidence="2">
    <location>
        <begin position="680"/>
        <end position="702"/>
    </location>
</feature>
<dbReference type="KEGG" id="cel:CELE_F46B3.17"/>
<feature type="region of interest" description="Disordered" evidence="2">
    <location>
        <begin position="136"/>
        <end position="159"/>
    </location>
</feature>
<dbReference type="AGR" id="WB:WBGene00000736"/>
<dbReference type="InParanoid" id="Q86D09"/>
<feature type="compositionally biased region" description="Gly residues" evidence="2">
    <location>
        <begin position="265"/>
        <end position="280"/>
    </location>
</feature>
<sequence length="740" mass="77879">MSRLAVENYVVVGITLAVITASCQLLFLPFLFSEIDAIRHEFDVEIREAMRSFESSYEVLAGFRGEPGEVRKRREAAKNMIHMDGDTVGPADHPAHAAAAKTHGTRLSGIAGQSGGAPPSGPSLFSPELRKLAREVPAPTDDYDDEESEYEDAEAMSDTSGGAQVILGTIPTSTTTTTASPSPTPQQHPTLMNSGERLGPLPICPLDENRCPMGPPGPPGLRGTPGQSGTDGNDGLPGFDAMDEITPNFPTFCVTCPAGPDGTPGQPGGTGKPGLGGAPGILGPMGKNGQPGAPGGYGSPGKQGSMGSRGVAGNVGQDGVVLLNTKGPKGPSGKHGTEGQPGEDGTNNNTPGPIGPPGLPGSPGAPGAAGIRGKRGEFGVQGQKGVDSKECTCESLMKESIVSAENLAYLAVEAQSQAMGHQIDLKASEIRRTQQKASGLASGLPTLNELRNKYQKGAVTFAQEDSTIQKFAVAPSDVSISETEELLPASNFESPAAEKSDESTFAAESEDSETIDEPMVPPKAQFPATFAIAQAVTSENSDTSVSDPEPLDSGTGHSRPALFAPPRAQLPSQSVPKAQAHGAKSHSRGSGESKKKSAPLNGNTEIVKKTRGSGSTKRRRVVKVKRVPYRHPAFRVFSTTNEKFAMSMDEGERGFRAEKEIARESEKKVVNLREIRRSPKKLRRKLKPGKTEKKLRRVRVKPSKSLADQQRQNSNILENIAESLGLIENHPAKMSRVAIP</sequence>
<dbReference type="Proteomes" id="UP000001940">
    <property type="component" value="Chromosome V"/>
</dbReference>
<dbReference type="OMA" id="PMGKNGQ"/>
<keyword evidence="3" id="KW-1133">Transmembrane helix</keyword>
<dbReference type="PaxDb" id="6239-F46B3.17"/>
<feature type="region of interest" description="Disordered" evidence="2">
    <location>
        <begin position="535"/>
        <end position="624"/>
    </location>
</feature>
<dbReference type="UCSC" id="F46B3.17">
    <property type="organism name" value="c. elegans"/>
</dbReference>
<evidence type="ECO:0000313" key="4">
    <source>
        <dbReference type="EMBL" id="CAD89742.1"/>
    </source>
</evidence>
<evidence type="ECO:0000256" key="3">
    <source>
        <dbReference type="SAM" id="Phobius"/>
    </source>
</evidence>
<evidence type="ECO:0000256" key="2">
    <source>
        <dbReference type="SAM" id="MobiDB-lite"/>
    </source>
</evidence>
<dbReference type="PANTHER" id="PTHR24637:SF362">
    <property type="entry name" value="COL_CUTICLE_N DOMAIN-CONTAINING PROTEIN"/>
    <property type="match status" value="1"/>
</dbReference>
<feature type="region of interest" description="Disordered" evidence="2">
    <location>
        <begin position="680"/>
        <end position="712"/>
    </location>
</feature>
<dbReference type="AlphaFoldDB" id="Q86D09"/>
<dbReference type="OrthoDB" id="5835334at2759"/>
<dbReference type="EMBL" id="BX284605">
    <property type="protein sequence ID" value="CAD89742.1"/>
    <property type="molecule type" value="Genomic_DNA"/>
</dbReference>
<dbReference type="PANTHER" id="PTHR24637">
    <property type="entry name" value="COLLAGEN"/>
    <property type="match status" value="1"/>
</dbReference>
<dbReference type="HOGENOM" id="CLU_354210_0_0_1"/>
<dbReference type="IntAct" id="Q86D09">
    <property type="interactions" value="1"/>
</dbReference>
<feature type="compositionally biased region" description="Gly residues" evidence="2">
    <location>
        <begin position="292"/>
        <end position="301"/>
    </location>
</feature>
<dbReference type="GeneID" id="3564794"/>
<feature type="region of interest" description="Disordered" evidence="2">
    <location>
        <begin position="213"/>
        <end position="236"/>
    </location>
</feature>
<evidence type="ECO:0000313" key="6">
    <source>
        <dbReference type="WormBase" id="F46B3.17"/>
    </source>
</evidence>
<dbReference type="SMR" id="Q86D09"/>
<feature type="transmembrane region" description="Helical" evidence="3">
    <location>
        <begin position="9"/>
        <end position="32"/>
    </location>
</feature>
<keyword evidence="3" id="KW-0472">Membrane</keyword>
<feature type="region of interest" description="Disordered" evidence="2">
    <location>
        <begin position="487"/>
        <end position="521"/>
    </location>
</feature>
<dbReference type="PROSITE" id="PS51257">
    <property type="entry name" value="PROKAR_LIPOPROTEIN"/>
    <property type="match status" value="1"/>
</dbReference>
<proteinExistence type="predicted"/>
<keyword evidence="5" id="KW-1185">Reference proteome</keyword>
<organism evidence="4 5">
    <name type="scientific">Caenorhabditis elegans</name>
    <dbReference type="NCBI Taxonomy" id="6239"/>
    <lineage>
        <taxon>Eukaryota</taxon>
        <taxon>Metazoa</taxon>
        <taxon>Ecdysozoa</taxon>
        <taxon>Nematoda</taxon>
        <taxon>Chromadorea</taxon>
        <taxon>Rhabditida</taxon>
        <taxon>Rhabditina</taxon>
        <taxon>Rhabditomorpha</taxon>
        <taxon>Rhabditoidea</taxon>
        <taxon>Rhabditidae</taxon>
        <taxon>Peloderinae</taxon>
        <taxon>Caenorhabditis</taxon>
    </lineage>
</organism>
<evidence type="ECO:0000256" key="1">
    <source>
        <dbReference type="ARBA" id="ARBA00022737"/>
    </source>
</evidence>
<feature type="compositionally biased region" description="Polar residues" evidence="2">
    <location>
        <begin position="535"/>
        <end position="546"/>
    </location>
</feature>
<dbReference type="eggNOG" id="KOG3544">
    <property type="taxonomic scope" value="Eukaryota"/>
</dbReference>
<keyword evidence="1" id="KW-0677">Repeat</keyword>
<feature type="region of interest" description="Disordered" evidence="2">
    <location>
        <begin position="260"/>
        <end position="382"/>
    </location>
</feature>
<reference evidence="4 5" key="1">
    <citation type="journal article" date="1998" name="Science">
        <title>Genome sequence of the nematode C. elegans: a platform for investigating biology.</title>
        <authorList>
            <consortium name="The C. elegans sequencing consortium"/>
            <person name="Sulson J.E."/>
            <person name="Waterston R."/>
        </authorList>
    </citation>
    <scope>NUCLEOTIDE SEQUENCE [LARGE SCALE GENOMIC DNA]</scope>
    <source>
        <strain evidence="4 5">Bristol N2</strain>
    </source>
</reference>
<evidence type="ECO:0000313" key="5">
    <source>
        <dbReference type="Proteomes" id="UP000001940"/>
    </source>
</evidence>
<accession>Q86D09</accession>
<feature type="compositionally biased region" description="Acidic residues" evidence="2">
    <location>
        <begin position="141"/>
        <end position="155"/>
    </location>
</feature>
<dbReference type="FunCoup" id="Q86D09">
    <property type="interactions" value="1554"/>
</dbReference>
<name>Q86D09_CAEEL</name>
<dbReference type="RefSeq" id="NP_001023933.1">
    <property type="nucleotide sequence ID" value="NM_001028762.2"/>
</dbReference>
<gene>
    <name evidence="4 6" type="primary">col-163</name>
    <name evidence="4" type="ORF">CELE_F46B3.17</name>
    <name evidence="6" type="ORF">F46B3.17</name>
</gene>
<dbReference type="WormBase" id="F46B3.17">
    <property type="protein sequence ID" value="CE33787"/>
    <property type="gene ID" value="WBGene00000736"/>
    <property type="gene designation" value="col-163"/>
</dbReference>
<protein>
    <submittedName>
        <fullName evidence="4">Col_cuticle_N domain-containing protein</fullName>
    </submittedName>
</protein>
<dbReference type="CTD" id="3564794"/>
<keyword evidence="3" id="KW-0812">Transmembrane</keyword>